<protein>
    <recommendedName>
        <fullName evidence="2">UspA domain-containing protein</fullName>
    </recommendedName>
</protein>
<evidence type="ECO:0000313" key="3">
    <source>
        <dbReference type="EMBL" id="GJD38065.1"/>
    </source>
</evidence>
<proteinExistence type="inferred from homology"/>
<dbReference type="PANTHER" id="PTHR46268">
    <property type="entry name" value="STRESS RESPONSE PROTEIN NHAX"/>
    <property type="match status" value="1"/>
</dbReference>
<sequence length="272" mass="29389">MPFASVMVALDLGTSSSARLRLAGTLARRFGARLIGVAARQALPQNLYGRGAYINSQFVDQATARATDELSQVEARFHEVTAEAGETEWRSAKADPMAFLVQQARSADLVVVSRYRSAGVEDWCSSIEPGELVLRLGRPVLIAPPSVETLAARRIVVAWKDTREARRAVSDGLPFMRLAEEVLIVALGDEADWKGAGETQGYLSRHGVTATTILRSPSKLGVAAELLVIAQQEGADLIIAGAYGHARMREVIFGSVTRNLLEHVPICCLLSH</sequence>
<dbReference type="InterPro" id="IPR006015">
    <property type="entry name" value="Universal_stress_UspA"/>
</dbReference>
<reference evidence="3" key="1">
    <citation type="journal article" date="2016" name="Front. Microbiol.">
        <title>Genome Sequence of the Piezophilic, Mesophilic Sulfate-Reducing Bacterium Desulfovibrio indicus J2T.</title>
        <authorList>
            <person name="Cao J."/>
            <person name="Maignien L."/>
            <person name="Shao Z."/>
            <person name="Alain K."/>
            <person name="Jebbar M."/>
        </authorList>
    </citation>
    <scope>NUCLEOTIDE SEQUENCE</scope>
    <source>
        <strain evidence="3">DSM 21893</strain>
    </source>
</reference>
<dbReference type="InterPro" id="IPR006016">
    <property type="entry name" value="UspA"/>
</dbReference>
<dbReference type="PRINTS" id="PR01438">
    <property type="entry name" value="UNVRSLSTRESS"/>
</dbReference>
<evidence type="ECO:0000313" key="4">
    <source>
        <dbReference type="Proteomes" id="UP001055307"/>
    </source>
</evidence>
<evidence type="ECO:0000259" key="2">
    <source>
        <dbReference type="Pfam" id="PF00582"/>
    </source>
</evidence>
<dbReference type="Gene3D" id="3.40.50.12370">
    <property type="match status" value="1"/>
</dbReference>
<evidence type="ECO:0000256" key="1">
    <source>
        <dbReference type="ARBA" id="ARBA00008791"/>
    </source>
</evidence>
<gene>
    <name evidence="3" type="ORF">OICFNHDK_0505</name>
</gene>
<comment type="similarity">
    <text evidence="1">Belongs to the universal stress protein A family.</text>
</comment>
<dbReference type="SUPFAM" id="SSF52402">
    <property type="entry name" value="Adenine nucleotide alpha hydrolases-like"/>
    <property type="match status" value="2"/>
</dbReference>
<keyword evidence="4" id="KW-1185">Reference proteome</keyword>
<dbReference type="Pfam" id="PF00582">
    <property type="entry name" value="Usp"/>
    <property type="match status" value="1"/>
</dbReference>
<accession>A0AAV4Z3B5</accession>
<comment type="caution">
    <text evidence="3">The sequence shown here is derived from an EMBL/GenBank/DDBJ whole genome shotgun (WGS) entry which is preliminary data.</text>
</comment>
<feature type="domain" description="UspA" evidence="2">
    <location>
        <begin position="223"/>
        <end position="269"/>
    </location>
</feature>
<organism evidence="3 4">
    <name type="scientific">Methylobacterium bullatum</name>
    <dbReference type="NCBI Taxonomy" id="570505"/>
    <lineage>
        <taxon>Bacteria</taxon>
        <taxon>Pseudomonadati</taxon>
        <taxon>Pseudomonadota</taxon>
        <taxon>Alphaproteobacteria</taxon>
        <taxon>Hyphomicrobiales</taxon>
        <taxon>Methylobacteriaceae</taxon>
        <taxon>Methylobacterium</taxon>
    </lineage>
</organism>
<dbReference type="PANTHER" id="PTHR46268:SF15">
    <property type="entry name" value="UNIVERSAL STRESS PROTEIN HP_0031"/>
    <property type="match status" value="1"/>
</dbReference>
<dbReference type="CDD" id="cd00293">
    <property type="entry name" value="USP-like"/>
    <property type="match status" value="1"/>
</dbReference>
<dbReference type="RefSeq" id="WP_147833008.1">
    <property type="nucleotide sequence ID" value="NZ_BPQF01000003.1"/>
</dbReference>
<dbReference type="EMBL" id="BPQF01000003">
    <property type="protein sequence ID" value="GJD38065.1"/>
    <property type="molecule type" value="Genomic_DNA"/>
</dbReference>
<reference evidence="3" key="2">
    <citation type="submission" date="2021-08" db="EMBL/GenBank/DDBJ databases">
        <authorList>
            <person name="Tani A."/>
            <person name="Ola A."/>
            <person name="Ogura Y."/>
            <person name="Katsura K."/>
            <person name="Hayashi T."/>
        </authorList>
    </citation>
    <scope>NUCLEOTIDE SEQUENCE</scope>
    <source>
        <strain evidence="3">DSM 21893</strain>
    </source>
</reference>
<dbReference type="AlphaFoldDB" id="A0AAV4Z3B5"/>
<dbReference type="Proteomes" id="UP001055307">
    <property type="component" value="Unassembled WGS sequence"/>
</dbReference>
<name>A0AAV4Z3B5_9HYPH</name>